<feature type="binding site" evidence="3">
    <location>
        <begin position="224"/>
        <end position="231"/>
    </location>
    <ligand>
        <name>ATP</name>
        <dbReference type="ChEBI" id="CHEBI:30616"/>
    </ligand>
</feature>
<dbReference type="KEGG" id="lgo:JCM16774_1836"/>
<dbReference type="OrthoDB" id="9813719at2"/>
<feature type="domain" description="Fido" evidence="4">
    <location>
        <begin position="134"/>
        <end position="284"/>
    </location>
</feature>
<dbReference type="Pfam" id="PF13784">
    <property type="entry name" value="Fic_N"/>
    <property type="match status" value="1"/>
</dbReference>
<evidence type="ECO:0000259" key="4">
    <source>
        <dbReference type="PROSITE" id="PS51459"/>
    </source>
</evidence>
<keyword evidence="1" id="KW-0547">Nucleotide-binding</keyword>
<dbReference type="PROSITE" id="PS51459">
    <property type="entry name" value="FIDO"/>
    <property type="match status" value="1"/>
</dbReference>
<organism evidence="5 6">
    <name type="scientific">Pseudoleptotrichia goodfellowii</name>
    <dbReference type="NCBI Taxonomy" id="157692"/>
    <lineage>
        <taxon>Bacteria</taxon>
        <taxon>Fusobacteriati</taxon>
        <taxon>Fusobacteriota</taxon>
        <taxon>Fusobacteriia</taxon>
        <taxon>Fusobacteriales</taxon>
        <taxon>Leptotrichiaceae</taxon>
        <taxon>Pseudoleptotrichia</taxon>
    </lineage>
</organism>
<evidence type="ECO:0000256" key="2">
    <source>
        <dbReference type="PIRSR" id="PIRSR640198-1"/>
    </source>
</evidence>
<evidence type="ECO:0000313" key="6">
    <source>
        <dbReference type="Proteomes" id="UP000321606"/>
    </source>
</evidence>
<feature type="active site" evidence="2">
    <location>
        <position position="220"/>
    </location>
</feature>
<name>A0A510JC59_9FUSO</name>
<dbReference type="SUPFAM" id="SSF140931">
    <property type="entry name" value="Fic-like"/>
    <property type="match status" value="1"/>
</dbReference>
<evidence type="ECO:0000256" key="3">
    <source>
        <dbReference type="PIRSR" id="PIRSR640198-2"/>
    </source>
</evidence>
<dbReference type="InterPro" id="IPR003812">
    <property type="entry name" value="Fido"/>
</dbReference>
<dbReference type="GO" id="GO:0005524">
    <property type="term" value="F:ATP binding"/>
    <property type="evidence" value="ECO:0007669"/>
    <property type="project" value="UniProtKB-KW"/>
</dbReference>
<evidence type="ECO:0000313" key="5">
    <source>
        <dbReference type="EMBL" id="BBM36890.1"/>
    </source>
</evidence>
<dbReference type="Gene3D" id="1.10.3290.10">
    <property type="entry name" value="Fido-like domain"/>
    <property type="match status" value="1"/>
</dbReference>
<dbReference type="STRING" id="714315.GCA_000516535_01843"/>
<dbReference type="RefSeq" id="WP_036056185.1">
    <property type="nucleotide sequence ID" value="NZ_AP019822.1"/>
</dbReference>
<dbReference type="InterPro" id="IPR040198">
    <property type="entry name" value="Fido_containing"/>
</dbReference>
<gene>
    <name evidence="5" type="ORF">JCM16774_1836</name>
</gene>
<feature type="binding site" evidence="1">
    <location>
        <begin position="225"/>
        <end position="231"/>
    </location>
    <ligand>
        <name>ATP</name>
        <dbReference type="ChEBI" id="CHEBI:30616"/>
    </ligand>
</feature>
<dbReference type="PANTHER" id="PTHR13504">
    <property type="entry name" value="FIDO DOMAIN-CONTAINING PROTEIN DDB_G0283145"/>
    <property type="match status" value="1"/>
</dbReference>
<evidence type="ECO:0000256" key="1">
    <source>
        <dbReference type="PIRSR" id="PIRSR038925-1"/>
    </source>
</evidence>
<keyword evidence="1" id="KW-0067">ATP-binding</keyword>
<dbReference type="InterPro" id="IPR025758">
    <property type="entry name" value="Fic/DOC_N"/>
</dbReference>
<dbReference type="PIRSF" id="PIRSF038925">
    <property type="entry name" value="AMP-prot_trans"/>
    <property type="match status" value="1"/>
</dbReference>
<sequence length="385" mass="45232">MYKRINENEAENYKAGIYENHKDYKSFLPSKINFQWEWSNPKLNILLEEANLEIGNLKSYSELVPNIDIYIKMHIRMEASKSNRIEGTQTSIEEELMPIQDVSPEKRNDIKEVQNYVDALQYSVDKIIKEDFPLSSRLIKEIHRELIKGVRGERKTPGEYRISQNWIGGSMPSNAVYVPPAQHHIQDLISDMEKFIHNDEIYVPKLIRIAMIHYQFESIHPFLDGNGRTGRIIIPLYLLSSGLLSKPCFYISDYFEQHRTEYYDSLNRVRLYNNMEEWIIFFLKATIETAKSARIKFEKAVNFVEKMNNNIDKISGKSQNIRQILSSFYENPIQETSELVTKLEISKATINRAVISMLKQGFIIEMTGNTRNRIYIMNEYLNIFK</sequence>
<dbReference type="AlphaFoldDB" id="A0A510JC59"/>
<protein>
    <submittedName>
        <fullName evidence="5">Fic/DOC family protein</fullName>
    </submittedName>
</protein>
<feature type="binding site" evidence="1">
    <location>
        <position position="262"/>
    </location>
    <ligand>
        <name>ATP</name>
        <dbReference type="ChEBI" id="CHEBI:30616"/>
    </ligand>
</feature>
<proteinExistence type="predicted"/>
<feature type="binding site" evidence="3">
    <location>
        <begin position="262"/>
        <end position="263"/>
    </location>
    <ligand>
        <name>ATP</name>
        <dbReference type="ChEBI" id="CHEBI:30616"/>
    </ligand>
</feature>
<feature type="binding site" evidence="1">
    <location>
        <position position="220"/>
    </location>
    <ligand>
        <name>ATP</name>
        <dbReference type="ChEBI" id="CHEBI:30616"/>
    </ligand>
</feature>
<accession>A0A510JC59</accession>
<dbReference type="Proteomes" id="UP000321606">
    <property type="component" value="Chromosome"/>
</dbReference>
<dbReference type="InterPro" id="IPR026287">
    <property type="entry name" value="SoFic-like"/>
</dbReference>
<reference evidence="5 6" key="1">
    <citation type="submission" date="2019-07" db="EMBL/GenBank/DDBJ databases">
        <title>Complete Genome Sequence of Leptotrichia goodfellowii Strain JCM 16774.</title>
        <authorList>
            <person name="Watanabe S."/>
            <person name="Cui L."/>
        </authorList>
    </citation>
    <scope>NUCLEOTIDE SEQUENCE [LARGE SCALE GENOMIC DNA]</scope>
    <source>
        <strain evidence="5 6">JCM16774</strain>
    </source>
</reference>
<dbReference type="Pfam" id="PF02661">
    <property type="entry name" value="Fic"/>
    <property type="match status" value="1"/>
</dbReference>
<feature type="binding site" evidence="1">
    <location>
        <position position="86"/>
    </location>
    <ligand>
        <name>ATP</name>
        <dbReference type="ChEBI" id="CHEBI:30616"/>
    </ligand>
</feature>
<dbReference type="PANTHER" id="PTHR13504:SF38">
    <property type="entry name" value="FIDO DOMAIN-CONTAINING PROTEIN"/>
    <property type="match status" value="1"/>
</dbReference>
<dbReference type="InterPro" id="IPR036597">
    <property type="entry name" value="Fido-like_dom_sf"/>
</dbReference>
<dbReference type="EMBL" id="AP019822">
    <property type="protein sequence ID" value="BBM36890.1"/>
    <property type="molecule type" value="Genomic_DNA"/>
</dbReference>